<feature type="transmembrane region" description="Helical" evidence="1">
    <location>
        <begin position="6"/>
        <end position="28"/>
    </location>
</feature>
<name>A0A0M2SWD4_9BACI</name>
<keyword evidence="1" id="KW-1133">Transmembrane helix</keyword>
<dbReference type="OrthoDB" id="2087420at2"/>
<evidence type="ECO:0000313" key="2">
    <source>
        <dbReference type="EMBL" id="KKK37282.1"/>
    </source>
</evidence>
<evidence type="ECO:0000313" key="3">
    <source>
        <dbReference type="Proteomes" id="UP000034166"/>
    </source>
</evidence>
<dbReference type="PATRIC" id="fig|1408103.3.peg.3401"/>
<dbReference type="AlphaFoldDB" id="A0A0M2SWD4"/>
<dbReference type="EMBL" id="LAYY01000016">
    <property type="protein sequence ID" value="KKK37282.1"/>
    <property type="molecule type" value="Genomic_DNA"/>
</dbReference>
<reference evidence="2 3" key="1">
    <citation type="submission" date="2015-04" db="EMBL/GenBank/DDBJ databases">
        <title>Taxonomic description and genome sequence of Bacillus campisalis sp. nov., a novel member of the genus Bacillus isolated from solar saltern.</title>
        <authorList>
            <person name="Mathan Kumar R."/>
            <person name="Kaur G."/>
            <person name="Kumar A."/>
            <person name="Singh N.K."/>
            <person name="Kaur N."/>
            <person name="Kumar N."/>
            <person name="Mayilraj S."/>
        </authorList>
    </citation>
    <scope>NUCLEOTIDE SEQUENCE [LARGE SCALE GENOMIC DNA]</scope>
    <source>
        <strain evidence="2 3">SA2-6</strain>
    </source>
</reference>
<dbReference type="RefSeq" id="WP_046524620.1">
    <property type="nucleotide sequence ID" value="NZ_LAYY01000016.1"/>
</dbReference>
<protein>
    <submittedName>
        <fullName evidence="2">Uncharacterized protein</fullName>
    </submittedName>
</protein>
<keyword evidence="1" id="KW-0472">Membrane</keyword>
<gene>
    <name evidence="2" type="ORF">WQ57_15130</name>
</gene>
<organism evidence="2 3">
    <name type="scientific">Mesobacillus campisalis</name>
    <dbReference type="NCBI Taxonomy" id="1408103"/>
    <lineage>
        <taxon>Bacteria</taxon>
        <taxon>Bacillati</taxon>
        <taxon>Bacillota</taxon>
        <taxon>Bacilli</taxon>
        <taxon>Bacillales</taxon>
        <taxon>Bacillaceae</taxon>
        <taxon>Mesobacillus</taxon>
    </lineage>
</organism>
<proteinExistence type="predicted"/>
<dbReference type="Proteomes" id="UP000034166">
    <property type="component" value="Unassembled WGS sequence"/>
</dbReference>
<evidence type="ECO:0000256" key="1">
    <source>
        <dbReference type="SAM" id="Phobius"/>
    </source>
</evidence>
<accession>A0A0M2SWD4</accession>
<sequence>MKQKSIWKTSIMIIGIIGVIAGAYYGYYSLKTGEKMEKSGEGTAATETVAQFKDDGEVNGYNSVGDFIDHYHKEYNDSLGWGGIDTVDWPEQKKIAEEILGVMTEVETDHPALQKDLKQIQGYAQAVESGAKDKQTLLKLHRYFHDLDVEFNDYRETRDYYDVTEYKRKN</sequence>
<keyword evidence="1" id="KW-0812">Transmembrane</keyword>
<comment type="caution">
    <text evidence="2">The sequence shown here is derived from an EMBL/GenBank/DDBJ whole genome shotgun (WGS) entry which is preliminary data.</text>
</comment>
<keyword evidence="3" id="KW-1185">Reference proteome</keyword>